<dbReference type="InterPro" id="IPR009010">
    <property type="entry name" value="Asp_de-COase-like_dom_sf"/>
</dbReference>
<evidence type="ECO:0000313" key="2">
    <source>
        <dbReference type="EMBL" id="CQD04312.1"/>
    </source>
</evidence>
<dbReference type="EMBL" id="CTEF01000001">
    <property type="protein sequence ID" value="CQD04312.1"/>
    <property type="molecule type" value="Genomic_DNA"/>
</dbReference>
<dbReference type="InterPro" id="IPR006657">
    <property type="entry name" value="MoPterin_dinucl-bd_dom"/>
</dbReference>
<name>A0A0U1CZV7_9MYCO</name>
<dbReference type="AlphaFoldDB" id="A0A0U1CZV7"/>
<dbReference type="GO" id="GO:0043546">
    <property type="term" value="F:molybdopterin cofactor binding"/>
    <property type="evidence" value="ECO:0007669"/>
    <property type="project" value="InterPro"/>
</dbReference>
<organism evidence="2 3">
    <name type="scientific">Mycolicibacterium conceptionense</name>
    <dbReference type="NCBI Taxonomy" id="451644"/>
    <lineage>
        <taxon>Bacteria</taxon>
        <taxon>Bacillati</taxon>
        <taxon>Actinomycetota</taxon>
        <taxon>Actinomycetes</taxon>
        <taxon>Mycobacteriales</taxon>
        <taxon>Mycobacteriaceae</taxon>
        <taxon>Mycolicibacterium</taxon>
    </lineage>
</organism>
<accession>A0A0U1CZV7</accession>
<dbReference type="Proteomes" id="UP000182227">
    <property type="component" value="Unassembled WGS sequence"/>
</dbReference>
<evidence type="ECO:0000313" key="3">
    <source>
        <dbReference type="Proteomes" id="UP000182227"/>
    </source>
</evidence>
<gene>
    <name evidence="2" type="ORF">BN970_00695</name>
</gene>
<dbReference type="Gene3D" id="2.40.40.20">
    <property type="match status" value="1"/>
</dbReference>
<evidence type="ECO:0000259" key="1">
    <source>
        <dbReference type="Pfam" id="PF01568"/>
    </source>
</evidence>
<protein>
    <submittedName>
        <fullName evidence="2">NADH dehydrogenase subunit G</fullName>
    </submittedName>
</protein>
<proteinExistence type="predicted"/>
<dbReference type="SUPFAM" id="SSF50692">
    <property type="entry name" value="ADC-like"/>
    <property type="match status" value="1"/>
</dbReference>
<dbReference type="Pfam" id="PF01568">
    <property type="entry name" value="Molydop_binding"/>
    <property type="match status" value="1"/>
</dbReference>
<reference evidence="2 3" key="1">
    <citation type="submission" date="2015-03" db="EMBL/GenBank/DDBJ databases">
        <authorList>
            <person name="Murphy D."/>
        </authorList>
    </citation>
    <scope>NUCLEOTIDE SEQUENCE [LARGE SCALE GENOMIC DNA]</scope>
    <source>
        <strain evidence="2 3">D16</strain>
    </source>
</reference>
<sequence>MSEATAAEIGATPGDLVDVSTDRGTVTLPLAVTEMADRVAWLPTNSPGSAIHRQLGATAGALVEIGRADS</sequence>
<dbReference type="GO" id="GO:0016491">
    <property type="term" value="F:oxidoreductase activity"/>
    <property type="evidence" value="ECO:0007669"/>
    <property type="project" value="InterPro"/>
</dbReference>
<feature type="domain" description="Molybdopterin dinucleotide-binding" evidence="1">
    <location>
        <begin position="1"/>
        <end position="63"/>
    </location>
</feature>